<dbReference type="SMART" id="SM00311">
    <property type="entry name" value="PWI"/>
    <property type="match status" value="1"/>
</dbReference>
<dbReference type="EMBL" id="JROU02000211">
    <property type="protein sequence ID" value="OEH80015.1"/>
    <property type="molecule type" value="Genomic_DNA"/>
</dbReference>
<dbReference type="InterPro" id="IPR052768">
    <property type="entry name" value="RBM25"/>
</dbReference>
<dbReference type="PROSITE" id="PS51025">
    <property type="entry name" value="PWI"/>
    <property type="match status" value="1"/>
</dbReference>
<dbReference type="Pfam" id="PF01480">
    <property type="entry name" value="PWI"/>
    <property type="match status" value="1"/>
</dbReference>
<feature type="domain" description="PWI" evidence="2">
    <location>
        <begin position="19"/>
        <end position="114"/>
    </location>
</feature>
<sequence length="114" mass="13540">MQVIEHSKKILAMVPSEKAELFAYKIDWTLLNQANVFEKKLRPWVRKKVIEFMGAEESLVQEVIDYILNRVAEKPNPKELLEELSRFLDDEAEGFLKHLWRLLIFEQLKVQKEA</sequence>
<evidence type="ECO:0000259" key="2">
    <source>
        <dbReference type="PROSITE" id="PS51025"/>
    </source>
</evidence>
<dbReference type="InParanoid" id="A0A1D3D9A5"/>
<dbReference type="Proteomes" id="UP000095192">
    <property type="component" value="Unassembled WGS sequence"/>
</dbReference>
<dbReference type="AlphaFoldDB" id="A0A1D3D9A5"/>
<organism evidence="3 4">
    <name type="scientific">Cyclospora cayetanensis</name>
    <dbReference type="NCBI Taxonomy" id="88456"/>
    <lineage>
        <taxon>Eukaryota</taxon>
        <taxon>Sar</taxon>
        <taxon>Alveolata</taxon>
        <taxon>Apicomplexa</taxon>
        <taxon>Conoidasida</taxon>
        <taxon>Coccidia</taxon>
        <taxon>Eucoccidiorida</taxon>
        <taxon>Eimeriorina</taxon>
        <taxon>Eimeriidae</taxon>
        <taxon>Cyclospora</taxon>
    </lineage>
</organism>
<dbReference type="VEuPathDB" id="ToxoDB:cyc_08602"/>
<dbReference type="GO" id="GO:0006397">
    <property type="term" value="P:mRNA processing"/>
    <property type="evidence" value="ECO:0007669"/>
    <property type="project" value="UniProtKB-KW"/>
</dbReference>
<name>A0A1D3D9A5_9EIME</name>
<evidence type="ECO:0000313" key="4">
    <source>
        <dbReference type="Proteomes" id="UP000095192"/>
    </source>
</evidence>
<evidence type="ECO:0000256" key="1">
    <source>
        <dbReference type="ARBA" id="ARBA00022664"/>
    </source>
</evidence>
<dbReference type="InterPro" id="IPR036483">
    <property type="entry name" value="PWI_dom_sf"/>
</dbReference>
<dbReference type="PANTHER" id="PTHR18806:SF4">
    <property type="entry name" value="RNA-BINDING PROTEIN 25"/>
    <property type="match status" value="1"/>
</dbReference>
<dbReference type="SUPFAM" id="SSF101233">
    <property type="entry name" value="PWI domain"/>
    <property type="match status" value="1"/>
</dbReference>
<accession>A0A1D3D9A5</accession>
<gene>
    <name evidence="3" type="ORF">cyc_08602</name>
</gene>
<proteinExistence type="predicted"/>
<keyword evidence="1" id="KW-0507">mRNA processing</keyword>
<dbReference type="PANTHER" id="PTHR18806">
    <property type="entry name" value="RBM25 PROTEIN"/>
    <property type="match status" value="1"/>
</dbReference>
<dbReference type="Gene3D" id="1.20.1390.10">
    <property type="entry name" value="PWI domain"/>
    <property type="match status" value="1"/>
</dbReference>
<reference evidence="3 4" key="1">
    <citation type="journal article" date="2016" name="BMC Genomics">
        <title>Comparative genomics reveals Cyclospora cayetanensis possesses coccidia-like metabolism and invasion components but unique surface antigens.</title>
        <authorList>
            <person name="Liu S."/>
            <person name="Wang L."/>
            <person name="Zheng H."/>
            <person name="Xu Z."/>
            <person name="Roellig D.M."/>
            <person name="Li N."/>
            <person name="Frace M.A."/>
            <person name="Tang K."/>
            <person name="Arrowood M.J."/>
            <person name="Moss D.M."/>
            <person name="Zhang L."/>
            <person name="Feng Y."/>
            <person name="Xiao L."/>
        </authorList>
    </citation>
    <scope>NUCLEOTIDE SEQUENCE [LARGE SCALE GENOMIC DNA]</scope>
    <source>
        <strain evidence="3 4">CHN_HEN01</strain>
    </source>
</reference>
<comment type="caution">
    <text evidence="3">The sequence shown here is derived from an EMBL/GenBank/DDBJ whole genome shotgun (WGS) entry which is preliminary data.</text>
</comment>
<dbReference type="VEuPathDB" id="ToxoDB:LOC34624394"/>
<evidence type="ECO:0000313" key="3">
    <source>
        <dbReference type="EMBL" id="OEH80015.1"/>
    </source>
</evidence>
<protein>
    <recommendedName>
        <fullName evidence="2">PWI domain-containing protein</fullName>
    </recommendedName>
</protein>
<keyword evidence="4" id="KW-1185">Reference proteome</keyword>
<dbReference type="InterPro" id="IPR002483">
    <property type="entry name" value="PWI_dom"/>
</dbReference>